<comment type="similarity">
    <text evidence="3 7">Belongs to the glycosyltransferase 1 family. Bacterial/plant glycogen synthase subfamily.</text>
</comment>
<evidence type="ECO:0000256" key="2">
    <source>
        <dbReference type="ARBA" id="ARBA00002764"/>
    </source>
</evidence>
<dbReference type="PANTHER" id="PTHR45825:SF11">
    <property type="entry name" value="ALPHA AMYLASE DOMAIN-CONTAINING PROTEIN"/>
    <property type="match status" value="1"/>
</dbReference>
<evidence type="ECO:0000256" key="6">
    <source>
        <dbReference type="ARBA" id="ARBA00023056"/>
    </source>
</evidence>
<dbReference type="Pfam" id="PF00534">
    <property type="entry name" value="Glycos_transf_1"/>
    <property type="match status" value="1"/>
</dbReference>
<keyword evidence="5 7" id="KW-0808">Transferase</keyword>
<evidence type="ECO:0000259" key="8">
    <source>
        <dbReference type="Pfam" id="PF00534"/>
    </source>
</evidence>
<evidence type="ECO:0000259" key="9">
    <source>
        <dbReference type="Pfam" id="PF08323"/>
    </source>
</evidence>
<keyword evidence="4 7" id="KW-0328">Glycosyltransferase</keyword>
<dbReference type="GO" id="GO:0004373">
    <property type="term" value="F:alpha-1,4-glucan glucosyltransferase (UDP-glucose donor) activity"/>
    <property type="evidence" value="ECO:0007669"/>
    <property type="project" value="InterPro"/>
</dbReference>
<accession>A0A068NTI5</accession>
<dbReference type="HOGENOM" id="CLU_009583_18_2_0"/>
<evidence type="ECO:0000256" key="7">
    <source>
        <dbReference type="HAMAP-Rule" id="MF_00484"/>
    </source>
</evidence>
<comment type="pathway">
    <text evidence="7">Glycan biosynthesis; glycogen biosynthesis.</text>
</comment>
<feature type="domain" description="Starch synthase catalytic" evidence="9">
    <location>
        <begin position="2"/>
        <end position="238"/>
    </location>
</feature>
<dbReference type="PANTHER" id="PTHR45825">
    <property type="entry name" value="GRANULE-BOUND STARCH SYNTHASE 1, CHLOROPLASTIC/AMYLOPLASTIC"/>
    <property type="match status" value="1"/>
</dbReference>
<dbReference type="OrthoDB" id="9808590at2"/>
<dbReference type="CDD" id="cd03791">
    <property type="entry name" value="GT5_Glycogen_synthase_DULL1-like"/>
    <property type="match status" value="1"/>
</dbReference>
<dbReference type="GO" id="GO:0009011">
    <property type="term" value="F:alpha-1,4-glucan glucosyltransferase (ADP-glucose donor) activity"/>
    <property type="evidence" value="ECO:0007669"/>
    <property type="project" value="UniProtKB-UniRule"/>
</dbReference>
<reference evidence="10 11" key="1">
    <citation type="journal article" date="2014" name="PLoS ONE">
        <title>The first complete genome sequence of the class fimbriimonadia in the phylum armatimonadetes.</title>
        <authorList>
            <person name="Hu Z.Y."/>
            <person name="Wang Y.Z."/>
            <person name="Im W.T."/>
            <person name="Wang S.Y."/>
            <person name="Zhao G.P."/>
            <person name="Zheng H.J."/>
            <person name="Quan Z.X."/>
        </authorList>
    </citation>
    <scope>NUCLEOTIDE SEQUENCE [LARGE SCALE GENOMIC DNA]</scope>
    <source>
        <strain evidence="10">Gsoil 348</strain>
    </source>
</reference>
<dbReference type="RefSeq" id="WP_025229199.1">
    <property type="nucleotide sequence ID" value="NZ_CP007139.1"/>
</dbReference>
<keyword evidence="11" id="KW-1185">Reference proteome</keyword>
<gene>
    <name evidence="7" type="primary">glgA</name>
    <name evidence="10" type="ORF">OP10G_3500</name>
</gene>
<dbReference type="STRING" id="661478.OP10G_3500"/>
<evidence type="ECO:0000313" key="11">
    <source>
        <dbReference type="Proteomes" id="UP000027982"/>
    </source>
</evidence>
<organism evidence="10 11">
    <name type="scientific">Fimbriimonas ginsengisoli Gsoil 348</name>
    <dbReference type="NCBI Taxonomy" id="661478"/>
    <lineage>
        <taxon>Bacteria</taxon>
        <taxon>Bacillati</taxon>
        <taxon>Armatimonadota</taxon>
        <taxon>Fimbriimonadia</taxon>
        <taxon>Fimbriimonadales</taxon>
        <taxon>Fimbriimonadaceae</taxon>
        <taxon>Fimbriimonas</taxon>
    </lineage>
</organism>
<evidence type="ECO:0000256" key="3">
    <source>
        <dbReference type="ARBA" id="ARBA00010281"/>
    </source>
</evidence>
<dbReference type="InterPro" id="IPR001296">
    <property type="entry name" value="Glyco_trans_1"/>
</dbReference>
<dbReference type="SUPFAM" id="SSF53756">
    <property type="entry name" value="UDP-Glycosyltransferase/glycogen phosphorylase"/>
    <property type="match status" value="1"/>
</dbReference>
<dbReference type="InterPro" id="IPR011835">
    <property type="entry name" value="GS/SS"/>
</dbReference>
<evidence type="ECO:0000313" key="10">
    <source>
        <dbReference type="EMBL" id="AIE86868.1"/>
    </source>
</evidence>
<dbReference type="EC" id="2.4.1.21" evidence="7"/>
<evidence type="ECO:0000256" key="1">
    <source>
        <dbReference type="ARBA" id="ARBA00001478"/>
    </source>
</evidence>
<sequence length="483" mass="53589">MKVLFVSAEAAPFAKVGGLADVAGALPKALRRLGHDARLVMPLYRMIEDDPRWRLQTTVEHFDVEMNPRWTKGATFKETEHDGLPVGFIGTDEWYTEAVSSETLYYPGGMQHLFFCAAVIKAMEELDWIPDVIHVNDWHTGFLPVLLKEKAGPRWANVPSVFTIHNLAYQGEFGLDALEALGLPHSLFHYERTEAYGYVNFLKAGCAYADRVNTVSENYACEIQTAEFGARLEGLMRHLAEDGRLSGILNGIDTDVFNPATDLDIPFHFSADEPANKARNRAALLKELDLPVDPATPLFGVVSRLSSQKGLDLIVEAAETLFDLPIRLVIQGLGDPKISKALRDLEKRFPQNFRFVEAFDAPLAQRVYAGCDGFLMPSAFEPCGLGQMIAMRYGTVPVVRRTGGLADTVFEGVNGFVFDRLEPMALVAAVTRAADAYSDPGRWQKIMLEGMTSDFGWDASAKKYARLYRDAHADLTEEEAKTA</sequence>
<dbReference type="AlphaFoldDB" id="A0A068NTI5"/>
<evidence type="ECO:0000256" key="4">
    <source>
        <dbReference type="ARBA" id="ARBA00022676"/>
    </source>
</evidence>
<dbReference type="EMBL" id="CP007139">
    <property type="protein sequence ID" value="AIE86868.1"/>
    <property type="molecule type" value="Genomic_DNA"/>
</dbReference>
<evidence type="ECO:0000256" key="5">
    <source>
        <dbReference type="ARBA" id="ARBA00022679"/>
    </source>
</evidence>
<dbReference type="HAMAP" id="MF_00484">
    <property type="entry name" value="Glycogen_synth"/>
    <property type="match status" value="1"/>
</dbReference>
<keyword evidence="6 7" id="KW-0320">Glycogen biosynthesis</keyword>
<dbReference type="Proteomes" id="UP000027982">
    <property type="component" value="Chromosome"/>
</dbReference>
<dbReference type="eggNOG" id="COG0297">
    <property type="taxonomic scope" value="Bacteria"/>
</dbReference>
<dbReference type="NCBIfam" id="TIGR02095">
    <property type="entry name" value="glgA"/>
    <property type="match status" value="1"/>
</dbReference>
<dbReference type="Pfam" id="PF08323">
    <property type="entry name" value="Glyco_transf_5"/>
    <property type="match status" value="1"/>
</dbReference>
<dbReference type="UniPathway" id="UPA00164"/>
<dbReference type="InterPro" id="IPR013534">
    <property type="entry name" value="Starch_synth_cat_dom"/>
</dbReference>
<feature type="domain" description="Glycosyl transferase family 1" evidence="8">
    <location>
        <begin position="296"/>
        <end position="435"/>
    </location>
</feature>
<dbReference type="KEGG" id="fgi:OP10G_3500"/>
<dbReference type="Gene3D" id="3.40.50.2000">
    <property type="entry name" value="Glycogen Phosphorylase B"/>
    <property type="match status" value="2"/>
</dbReference>
<proteinExistence type="inferred from homology"/>
<dbReference type="GO" id="GO:0005978">
    <property type="term" value="P:glycogen biosynthetic process"/>
    <property type="evidence" value="ECO:0007669"/>
    <property type="project" value="UniProtKB-UniRule"/>
</dbReference>
<feature type="binding site" evidence="7">
    <location>
        <position position="15"/>
    </location>
    <ligand>
        <name>ADP-alpha-D-glucose</name>
        <dbReference type="ChEBI" id="CHEBI:57498"/>
    </ligand>
</feature>
<comment type="catalytic activity">
    <reaction evidence="1 7">
        <text>[(1-&gt;4)-alpha-D-glucosyl](n) + ADP-alpha-D-glucose = [(1-&gt;4)-alpha-D-glucosyl](n+1) + ADP + H(+)</text>
        <dbReference type="Rhea" id="RHEA:18189"/>
        <dbReference type="Rhea" id="RHEA-COMP:9584"/>
        <dbReference type="Rhea" id="RHEA-COMP:9587"/>
        <dbReference type="ChEBI" id="CHEBI:15378"/>
        <dbReference type="ChEBI" id="CHEBI:15444"/>
        <dbReference type="ChEBI" id="CHEBI:57498"/>
        <dbReference type="ChEBI" id="CHEBI:456216"/>
        <dbReference type="EC" id="2.4.1.21"/>
    </reaction>
</comment>
<name>A0A068NTI5_FIMGI</name>
<protein>
    <recommendedName>
        <fullName evidence="7">Glycogen synthase</fullName>
        <ecNumber evidence="7">2.4.1.21</ecNumber>
    </recommendedName>
    <alternativeName>
        <fullName evidence="7">Starch [bacterial glycogen] synthase</fullName>
    </alternativeName>
</protein>
<comment type="function">
    <text evidence="2 7">Synthesizes alpha-1,4-glucan chains using ADP-glucose.</text>
</comment>